<gene>
    <name evidence="1" type="ORF">SEA_WEISS13_6</name>
</gene>
<dbReference type="EMBL" id="KT591076">
    <property type="protein sequence ID" value="AMB17220.1"/>
    <property type="molecule type" value="Genomic_DNA"/>
</dbReference>
<protein>
    <submittedName>
        <fullName evidence="1">Portal protein</fullName>
    </submittedName>
</protein>
<reference evidence="1 2" key="1">
    <citation type="submission" date="2015-08" db="EMBL/GenBank/DDBJ databases">
        <authorList>
            <person name="Adams C.A."/>
            <person name="Ardeshna N.S."/>
            <person name="Badithe A.V."/>
            <person name="Badrani J.H."/>
            <person name="Birkholz E.A."/>
            <person name="Butler M."/>
            <person name="Chu A."/>
            <person name="Farmer C.N."/>
            <person name="Frischer G.M."/>
            <person name="Hsieh L.Y."/>
            <person name="Jackson K.B."/>
            <person name="Kagy D.N."/>
            <person name="Kendall J.C."/>
            <person name="Lin C.Y."/>
            <person name="Morgan M.N."/>
            <person name="Nachnani R."/>
            <person name="Nadeau S.M."/>
            <person name="Parikh M."/>
            <person name="Perez M.V."/>
            <person name="Peters C.E."/>
            <person name="Pogliano J."/>
            <person name="Popescu N.I."/>
            <person name="Shiao R."/>
            <person name="Song C.L."/>
            <person name="Ting J.M."/>
            <person name="Udani D.R."/>
            <person name="Waller L.B."/>
            <person name="Wang A.Y."/>
            <person name="Wu C.E."/>
            <person name="Yang A.B."/>
            <person name="Yao J."/>
            <person name="Zhang B.H."/>
            <person name="Anders K.R."/>
            <person name="Bradley K.W."/>
            <person name="Asai D.J."/>
            <person name="Bowman C.A."/>
            <person name="Russell D.A."/>
            <person name="Pope W.H."/>
            <person name="Jacobs-Sera D."/>
            <person name="Hendrix R.W."/>
            <person name="Hatfull G.F."/>
        </authorList>
    </citation>
    <scope>NUCLEOTIDE SEQUENCE [LARGE SCALE GENOMIC DNA]</scope>
</reference>
<accession>A0A109QIK4</accession>
<organism evidence="1 2">
    <name type="scientific">Mycobacterium phage Weiss13</name>
    <dbReference type="NCBI Taxonomy" id="1784843"/>
    <lineage>
        <taxon>Viruses</taxon>
        <taxon>Duplodnaviria</taxon>
        <taxon>Heunggongvirae</taxon>
        <taxon>Uroviricota</taxon>
        <taxon>Caudoviricetes</taxon>
        <taxon>Papyrusvirus</taxon>
        <taxon>Papyrusvirus send513</taxon>
    </lineage>
</organism>
<proteinExistence type="predicted"/>
<name>A0A109QIK4_9CAUD</name>
<sequence length="513" mass="56754">MPYIPKQYDSAIAFLKGYGNLLGNIVDPMDQARVKAYNLYDDFYHNRPETFQVTVRGSSDVEIYLPSTKKIIDSTARFLAVKFDWNLKGGNASELRQYFDNLNKREELQRKFVTAKKAGLTRGDAIWHITADPSKQRGTRISIHTMHPSCYFPIEDGDRVIGCHLVDLVPDPRESTAAYPDRSKLVARRQTYRKEDGGITSEARLFELGGWDDRNLKPDELKPLQGVKILMPKKLLPKQIQTIPVYHIPNNVPDGSTWGTSQVAGIEYIINALNQSTTYEDLSLVLQGLGVYVSSAGPPTGPDGKPGEYKLHPGNVVEIGQDDTFQRVTGVASVTPFQEHMQWMDDYAAKGLGLPDMASGKVDVSVAQSGIALALEMGPIISENEDKQLTIGGKWDQIGHDLIQGWLPAFEELESNGTVWETVFGDPMPVNRESKIEELVTLKTAGLLLIDEVRQEMEKLGYEYKPGITEKLLAEARAIADTAMGNTSGEADAGVDDFSDIGTLNGSQLAFEV</sequence>
<evidence type="ECO:0000313" key="2">
    <source>
        <dbReference type="Proteomes" id="UP000224265"/>
    </source>
</evidence>
<evidence type="ECO:0000313" key="1">
    <source>
        <dbReference type="EMBL" id="AMB17220.1"/>
    </source>
</evidence>
<dbReference type="Proteomes" id="UP000224265">
    <property type="component" value="Segment"/>
</dbReference>